<dbReference type="Proteomes" id="UP001067235">
    <property type="component" value="Unassembled WGS sequence"/>
</dbReference>
<dbReference type="InterPro" id="IPR009057">
    <property type="entry name" value="Homeodomain-like_sf"/>
</dbReference>
<evidence type="ECO:0000313" key="5">
    <source>
        <dbReference type="Proteomes" id="UP001067235"/>
    </source>
</evidence>
<dbReference type="PROSITE" id="PS50977">
    <property type="entry name" value="HTH_TETR_2"/>
    <property type="match status" value="2"/>
</dbReference>
<dbReference type="RefSeq" id="WP_301568925.1">
    <property type="nucleotide sequence ID" value="NZ_JAPWIE010000001.1"/>
</dbReference>
<dbReference type="EMBL" id="JAPWIE010000001">
    <property type="protein sequence ID" value="MCZ4548478.1"/>
    <property type="molecule type" value="Genomic_DNA"/>
</dbReference>
<feature type="domain" description="HTH tetR-type" evidence="3">
    <location>
        <begin position="238"/>
        <end position="298"/>
    </location>
</feature>
<protein>
    <submittedName>
        <fullName evidence="4">TetR/AcrR family transcriptional regulator</fullName>
    </submittedName>
</protein>
<comment type="caution">
    <text evidence="4">The sequence shown here is derived from an EMBL/GenBank/DDBJ whole genome shotgun (WGS) entry which is preliminary data.</text>
</comment>
<keyword evidence="1 2" id="KW-0238">DNA-binding</keyword>
<evidence type="ECO:0000256" key="1">
    <source>
        <dbReference type="ARBA" id="ARBA00023125"/>
    </source>
</evidence>
<gene>
    <name evidence="4" type="ORF">O4213_00690</name>
</gene>
<dbReference type="Pfam" id="PF00440">
    <property type="entry name" value="TetR_N"/>
    <property type="match status" value="2"/>
</dbReference>
<dbReference type="InterPro" id="IPR001647">
    <property type="entry name" value="HTH_TetR"/>
</dbReference>
<name>A0ABT4MNA9_GORRU</name>
<dbReference type="PANTHER" id="PTHR30055">
    <property type="entry name" value="HTH-TYPE TRANSCRIPTIONAL REGULATOR RUTR"/>
    <property type="match status" value="1"/>
</dbReference>
<dbReference type="Gene3D" id="1.10.10.60">
    <property type="entry name" value="Homeodomain-like"/>
    <property type="match status" value="2"/>
</dbReference>
<dbReference type="SUPFAM" id="SSF46689">
    <property type="entry name" value="Homeodomain-like"/>
    <property type="match status" value="2"/>
</dbReference>
<feature type="DNA-binding region" description="H-T-H motif" evidence="2">
    <location>
        <begin position="41"/>
        <end position="60"/>
    </location>
</feature>
<dbReference type="PANTHER" id="PTHR30055:SF184">
    <property type="entry name" value="HTH-TYPE TRANSCRIPTIONAL REGULATOR ETHR"/>
    <property type="match status" value="1"/>
</dbReference>
<keyword evidence="5" id="KW-1185">Reference proteome</keyword>
<sequence>MSEGAFTRQRPRDFDGTTAAELAVFEATEELLSETTLQDLTVAQILERGGLSRANFYHYFANKHQVLVAMTSRLFDQVYGQDAPWDRSPGRGRARTMGASLEQTLRLWSVHGPVICAVVEHMHGEPAVARAWQPTYQRFQAAVSEQIEHERVAGRASVGPPADMVAAMLICGVERALYVGSRGLDPRLPTVGDAVESLVALNDIAIYGGRPAPPAALVGTREVHERVRPAVLEREARSETAQAILDAMRELLLVHPLAELSVAKIIECASVSRASFYFYFRSRDDAFAALFQEAAERMVASMSEIAHARRGDVALVSTALQGWLDLDEMTTSVIRNAVHEWPRRPELRVQYLAAIGDLAGHLQSIIETDRECGLAPPGPPAPQFAATLLWMVERTVAGSLAGEAHLEDFANVKSMLAQLLSAAVYGRR</sequence>
<feature type="domain" description="HTH tetR-type" evidence="3">
    <location>
        <begin position="18"/>
        <end position="78"/>
    </location>
</feature>
<dbReference type="InterPro" id="IPR050109">
    <property type="entry name" value="HTH-type_TetR-like_transc_reg"/>
</dbReference>
<evidence type="ECO:0000256" key="2">
    <source>
        <dbReference type="PROSITE-ProRule" id="PRU00335"/>
    </source>
</evidence>
<proteinExistence type="predicted"/>
<reference evidence="4" key="1">
    <citation type="submission" date="2022-12" db="EMBL/GenBank/DDBJ databases">
        <authorList>
            <person name="Krivoruchko A.V."/>
            <person name="Elkin A."/>
        </authorList>
    </citation>
    <scope>NUCLEOTIDE SEQUENCE</scope>
    <source>
        <strain evidence="4">IEGM 1388</strain>
    </source>
</reference>
<feature type="DNA-binding region" description="H-T-H motif" evidence="2">
    <location>
        <begin position="261"/>
        <end position="280"/>
    </location>
</feature>
<dbReference type="SUPFAM" id="SSF48498">
    <property type="entry name" value="Tetracyclin repressor-like, C-terminal domain"/>
    <property type="match status" value="2"/>
</dbReference>
<accession>A0ABT4MNA9</accession>
<dbReference type="InterPro" id="IPR049397">
    <property type="entry name" value="EthR_C"/>
</dbReference>
<organism evidence="4 5">
    <name type="scientific">Gordonia rubripertincta</name>
    <name type="common">Rhodococcus corallinus</name>
    <dbReference type="NCBI Taxonomy" id="36822"/>
    <lineage>
        <taxon>Bacteria</taxon>
        <taxon>Bacillati</taxon>
        <taxon>Actinomycetota</taxon>
        <taxon>Actinomycetes</taxon>
        <taxon>Mycobacteriales</taxon>
        <taxon>Gordoniaceae</taxon>
        <taxon>Gordonia</taxon>
    </lineage>
</organism>
<evidence type="ECO:0000313" key="4">
    <source>
        <dbReference type="EMBL" id="MCZ4548478.1"/>
    </source>
</evidence>
<dbReference type="InterPro" id="IPR036271">
    <property type="entry name" value="Tet_transcr_reg_TetR-rel_C_sf"/>
</dbReference>
<dbReference type="Gene3D" id="1.10.357.10">
    <property type="entry name" value="Tetracycline Repressor, domain 2"/>
    <property type="match status" value="2"/>
</dbReference>
<evidence type="ECO:0000259" key="3">
    <source>
        <dbReference type="PROSITE" id="PS50977"/>
    </source>
</evidence>
<dbReference type="Pfam" id="PF21313">
    <property type="entry name" value="EthR_C"/>
    <property type="match status" value="2"/>
</dbReference>